<keyword evidence="3" id="KW-1185">Reference proteome</keyword>
<sequence>MSDLLVALTSRPVSLRQARTYQKQPRPDAPSDTSSNYDVAADTDTLWHLRLKKTATKLKINDLERHLEACQEKTQYEMFQTDRPPTETSLIDEIDAVMTTDDLYRRLAELKLELAGTERDLAAFHYKTLRNGESMFLSHGNLHNNGASKTFGCRCISGKCGAKPEVRCSQGRVCAASCTNLATANEHLSTTDANCPRENRAQLTARPRSPTRTRPTSARVPPRRACSLRDTYVPKPTPCIAGPTGSSGINRRPSFQLAKAPVRRYDSDSAYILTKHNRCPTFCSGPNGEAQRCPSPLEQHPVTSSPVTRTGLRPRIHAPLRRLADRVGPPSLDHDSVISSGTNQTTTNNQQIQPPEYCSKNKATHRKESQDSDTRNDTITTYDSGVGTLSDCQEHRLDGQGRRRRVTPDAPQTSWLRRRSASITGHLGVLPSKLKAFMPGRTQANDRRQWTSCDSPLFANPLATRVGDVDIEALSSKYRLGGAVGEKHDREALRRQNAVDETRSKRDYVDAAILRGDVTKQHLAVPPGEHDMRRCCVGSKAGGRVQRSLSGCETTRKTAPETRSIRRYTTVNSADFASAGGGHDTAHRRVTRSGVTPWRTAVDTKSRASVCHHCGTLVSSDEERGPRPRCCTDAKDVTTPEISAEALAHIAAFEKLIDDQLGMMSAARL</sequence>
<protein>
    <submittedName>
        <fullName evidence="2">Uncharacterized protein</fullName>
    </submittedName>
</protein>
<evidence type="ECO:0000256" key="1">
    <source>
        <dbReference type="SAM" id="MobiDB-lite"/>
    </source>
</evidence>
<feature type="compositionally biased region" description="Low complexity" evidence="1">
    <location>
        <begin position="342"/>
        <end position="351"/>
    </location>
</feature>
<feature type="region of interest" description="Disordered" evidence="1">
    <location>
        <begin position="16"/>
        <end position="37"/>
    </location>
</feature>
<comment type="caution">
    <text evidence="2">The sequence shown here is derived from an EMBL/GenBank/DDBJ whole genome shotgun (WGS) entry which is preliminary data.</text>
</comment>
<feature type="region of interest" description="Disordered" evidence="1">
    <location>
        <begin position="288"/>
        <end position="412"/>
    </location>
</feature>
<organism evidence="2 3">
    <name type="scientific">Ridgeia piscesae</name>
    <name type="common">Tubeworm</name>
    <dbReference type="NCBI Taxonomy" id="27915"/>
    <lineage>
        <taxon>Eukaryota</taxon>
        <taxon>Metazoa</taxon>
        <taxon>Spiralia</taxon>
        <taxon>Lophotrochozoa</taxon>
        <taxon>Annelida</taxon>
        <taxon>Polychaeta</taxon>
        <taxon>Sedentaria</taxon>
        <taxon>Canalipalpata</taxon>
        <taxon>Sabellida</taxon>
        <taxon>Siboglinidae</taxon>
        <taxon>Ridgeia</taxon>
    </lineage>
</organism>
<feature type="compositionally biased region" description="Basic and acidic residues" evidence="1">
    <location>
        <begin position="392"/>
        <end position="401"/>
    </location>
</feature>
<dbReference type="EMBL" id="JAODUO010000275">
    <property type="protein sequence ID" value="KAK2184241.1"/>
    <property type="molecule type" value="Genomic_DNA"/>
</dbReference>
<dbReference type="AlphaFoldDB" id="A0AAD9NXD7"/>
<evidence type="ECO:0000313" key="3">
    <source>
        <dbReference type="Proteomes" id="UP001209878"/>
    </source>
</evidence>
<dbReference type="Proteomes" id="UP001209878">
    <property type="component" value="Unassembled WGS sequence"/>
</dbReference>
<feature type="region of interest" description="Disordered" evidence="1">
    <location>
        <begin position="191"/>
        <end position="223"/>
    </location>
</feature>
<name>A0AAD9NXD7_RIDPI</name>
<gene>
    <name evidence="2" type="ORF">NP493_275g03011</name>
</gene>
<feature type="compositionally biased region" description="Low complexity" evidence="1">
    <location>
        <begin position="204"/>
        <end position="223"/>
    </location>
</feature>
<accession>A0AAD9NXD7</accession>
<evidence type="ECO:0000313" key="2">
    <source>
        <dbReference type="EMBL" id="KAK2184241.1"/>
    </source>
</evidence>
<feature type="compositionally biased region" description="Basic and acidic residues" evidence="1">
    <location>
        <begin position="366"/>
        <end position="376"/>
    </location>
</feature>
<proteinExistence type="predicted"/>
<reference evidence="2" key="1">
    <citation type="journal article" date="2023" name="Mol. Biol. Evol.">
        <title>Third-Generation Sequencing Reveals the Adaptive Role of the Epigenome in Three Deep-Sea Polychaetes.</title>
        <authorList>
            <person name="Perez M."/>
            <person name="Aroh O."/>
            <person name="Sun Y."/>
            <person name="Lan Y."/>
            <person name="Juniper S.K."/>
            <person name="Young C.R."/>
            <person name="Angers B."/>
            <person name="Qian P.Y."/>
        </authorList>
    </citation>
    <scope>NUCLEOTIDE SEQUENCE</scope>
    <source>
        <strain evidence="2">R07B-5</strain>
    </source>
</reference>